<feature type="compositionally biased region" description="Basic and acidic residues" evidence="1">
    <location>
        <begin position="69"/>
        <end position="78"/>
    </location>
</feature>
<comment type="caution">
    <text evidence="2">The sequence shown here is derived from an EMBL/GenBank/DDBJ whole genome shotgun (WGS) entry which is preliminary data.</text>
</comment>
<organism evidence="2 3">
    <name type="scientific">Thanatephorus cucumeris (strain AG1-IA)</name>
    <name type="common">Rice sheath blight fungus</name>
    <name type="synonym">Rhizoctonia solani</name>
    <dbReference type="NCBI Taxonomy" id="983506"/>
    <lineage>
        <taxon>Eukaryota</taxon>
        <taxon>Fungi</taxon>
        <taxon>Dikarya</taxon>
        <taxon>Basidiomycota</taxon>
        <taxon>Agaricomycotina</taxon>
        <taxon>Agaricomycetes</taxon>
        <taxon>Cantharellales</taxon>
        <taxon>Ceratobasidiaceae</taxon>
        <taxon>Rhizoctonia</taxon>
        <taxon>Rhizoctonia solani AG-1</taxon>
    </lineage>
</organism>
<sequence>MMNKNQCQQTTHTRADNQSEREKYNYFPSKYTYHLSFLPPTFHALGHISHGQQDTRIKKKKKKEKKSVKRNDDGREVSSTEQLDVFLWFVFIIRVMPVPPVQSPTAAALNTGAGFSTRPAPMEVRMMPTTTPNKIRTTSFTLPVGPSLDTTAVPMPSQV</sequence>
<feature type="region of interest" description="Disordered" evidence="1">
    <location>
        <begin position="49"/>
        <end position="78"/>
    </location>
</feature>
<evidence type="ECO:0000256" key="1">
    <source>
        <dbReference type="SAM" id="MobiDB-lite"/>
    </source>
</evidence>
<dbReference type="HOGENOM" id="CLU_1661989_0_0_1"/>
<dbReference type="AlphaFoldDB" id="L8WN23"/>
<gene>
    <name evidence="2" type="ORF">AG1IA_07797</name>
</gene>
<proteinExistence type="predicted"/>
<feature type="compositionally biased region" description="Polar residues" evidence="1">
    <location>
        <begin position="1"/>
        <end position="12"/>
    </location>
</feature>
<protein>
    <submittedName>
        <fullName evidence="2">Uncharacterized protein</fullName>
    </submittedName>
</protein>
<evidence type="ECO:0000313" key="3">
    <source>
        <dbReference type="Proteomes" id="UP000011668"/>
    </source>
</evidence>
<evidence type="ECO:0000313" key="2">
    <source>
        <dbReference type="EMBL" id="ELU38173.1"/>
    </source>
</evidence>
<feature type="compositionally biased region" description="Basic residues" evidence="1">
    <location>
        <begin position="57"/>
        <end position="68"/>
    </location>
</feature>
<dbReference type="Proteomes" id="UP000011668">
    <property type="component" value="Unassembled WGS sequence"/>
</dbReference>
<accession>L8WN23</accession>
<dbReference type="EMBL" id="AFRT01002244">
    <property type="protein sequence ID" value="ELU38173.1"/>
    <property type="molecule type" value="Genomic_DNA"/>
</dbReference>
<name>L8WN23_THACA</name>
<reference evidence="2 3" key="1">
    <citation type="journal article" date="2013" name="Nat. Commun.">
        <title>The evolution and pathogenic mechanisms of the rice sheath blight pathogen.</title>
        <authorList>
            <person name="Zheng A."/>
            <person name="Lin R."/>
            <person name="Xu L."/>
            <person name="Qin P."/>
            <person name="Tang C."/>
            <person name="Ai P."/>
            <person name="Zhang D."/>
            <person name="Liu Y."/>
            <person name="Sun Z."/>
            <person name="Feng H."/>
            <person name="Wang Y."/>
            <person name="Chen Y."/>
            <person name="Liang X."/>
            <person name="Fu R."/>
            <person name="Li Q."/>
            <person name="Zhang J."/>
            <person name="Yu X."/>
            <person name="Xie Z."/>
            <person name="Ding L."/>
            <person name="Guan P."/>
            <person name="Tang J."/>
            <person name="Liang Y."/>
            <person name="Wang S."/>
            <person name="Deng Q."/>
            <person name="Li S."/>
            <person name="Zhu J."/>
            <person name="Wang L."/>
            <person name="Liu H."/>
            <person name="Li P."/>
        </authorList>
    </citation>
    <scope>NUCLEOTIDE SEQUENCE [LARGE SCALE GENOMIC DNA]</scope>
    <source>
        <strain evidence="3">AG-1 IA</strain>
    </source>
</reference>
<feature type="region of interest" description="Disordered" evidence="1">
    <location>
        <begin position="1"/>
        <end position="21"/>
    </location>
</feature>
<keyword evidence="3" id="KW-1185">Reference proteome</keyword>